<dbReference type="HOGENOM" id="CLU_076125_0_0_1"/>
<proteinExistence type="predicted"/>
<dbReference type="GeneID" id="19143827"/>
<keyword evidence="4" id="KW-1185">Reference proteome</keyword>
<accession>W6YBF3</accession>
<evidence type="ECO:0000259" key="2">
    <source>
        <dbReference type="PROSITE" id="PS51782"/>
    </source>
</evidence>
<evidence type="ECO:0000313" key="4">
    <source>
        <dbReference type="Proteomes" id="UP000053841"/>
    </source>
</evidence>
<feature type="domain" description="LysM" evidence="2">
    <location>
        <begin position="123"/>
        <end position="169"/>
    </location>
</feature>
<dbReference type="SMART" id="SM00257">
    <property type="entry name" value="LysM"/>
    <property type="match status" value="3"/>
</dbReference>
<dbReference type="InterPro" id="IPR018392">
    <property type="entry name" value="LysM"/>
</dbReference>
<dbReference type="Pfam" id="PF01476">
    <property type="entry name" value="LysM"/>
    <property type="match status" value="3"/>
</dbReference>
<keyword evidence="1" id="KW-0732">Signal</keyword>
<dbReference type="EMBL" id="KI964809">
    <property type="protein sequence ID" value="EUC28491.1"/>
    <property type="molecule type" value="Genomic_DNA"/>
</dbReference>
<feature type="domain" description="LysM" evidence="2">
    <location>
        <begin position="44"/>
        <end position="88"/>
    </location>
</feature>
<feature type="chain" id="PRO_5004886249" evidence="1">
    <location>
        <begin position="19"/>
        <end position="231"/>
    </location>
</feature>
<dbReference type="Gene3D" id="3.10.350.10">
    <property type="entry name" value="LysM domain"/>
    <property type="match status" value="3"/>
</dbReference>
<dbReference type="PANTHER" id="PTHR33734">
    <property type="entry name" value="LYSM DOMAIN-CONTAINING GPI-ANCHORED PROTEIN 2"/>
    <property type="match status" value="1"/>
</dbReference>
<dbReference type="KEGG" id="bze:COCCADRAFT_109015"/>
<dbReference type="RefSeq" id="XP_007717192.1">
    <property type="nucleotide sequence ID" value="XM_007719002.1"/>
</dbReference>
<reference evidence="3 4" key="1">
    <citation type="journal article" date="2013" name="PLoS Genet.">
        <title>Comparative genome structure, secondary metabolite, and effector coding capacity across Cochliobolus pathogens.</title>
        <authorList>
            <person name="Condon B.J."/>
            <person name="Leng Y."/>
            <person name="Wu D."/>
            <person name="Bushley K.E."/>
            <person name="Ohm R.A."/>
            <person name="Otillar R."/>
            <person name="Martin J."/>
            <person name="Schackwitz W."/>
            <person name="Grimwood J."/>
            <person name="MohdZainudin N."/>
            <person name="Xue C."/>
            <person name="Wang R."/>
            <person name="Manning V.A."/>
            <person name="Dhillon B."/>
            <person name="Tu Z.J."/>
            <person name="Steffenson B.J."/>
            <person name="Salamov A."/>
            <person name="Sun H."/>
            <person name="Lowry S."/>
            <person name="LaButti K."/>
            <person name="Han J."/>
            <person name="Copeland A."/>
            <person name="Lindquist E."/>
            <person name="Barry K."/>
            <person name="Schmutz J."/>
            <person name="Baker S.E."/>
            <person name="Ciuffetti L.M."/>
            <person name="Grigoriev I.V."/>
            <person name="Zhong S."/>
            <person name="Turgeon B.G."/>
        </authorList>
    </citation>
    <scope>NUCLEOTIDE SEQUENCE [LARGE SCALE GENOMIC DNA]</scope>
    <source>
        <strain evidence="3 4">26-R-13</strain>
    </source>
</reference>
<dbReference type="InterPro" id="IPR036779">
    <property type="entry name" value="LysM_dom_sf"/>
</dbReference>
<feature type="signal peptide" evidence="1">
    <location>
        <begin position="1"/>
        <end position="18"/>
    </location>
</feature>
<dbReference type="PANTHER" id="PTHR33734:SF22">
    <property type="entry name" value="MEMBRANE-BOUND LYTIC MUREIN TRANSGLYCOSYLASE D"/>
    <property type="match status" value="1"/>
</dbReference>
<dbReference type="Proteomes" id="UP000053841">
    <property type="component" value="Unassembled WGS sequence"/>
</dbReference>
<dbReference type="PROSITE" id="PS51782">
    <property type="entry name" value="LYSM"/>
    <property type="match status" value="3"/>
</dbReference>
<dbReference type="AlphaFoldDB" id="W6YBF3"/>
<dbReference type="SUPFAM" id="SSF54106">
    <property type="entry name" value="LysM domain"/>
    <property type="match status" value="2"/>
</dbReference>
<protein>
    <submittedName>
        <fullName evidence="3">Carbohydrate-binding module family 50 protein</fullName>
    </submittedName>
</protein>
<organism evidence="3 4">
    <name type="scientific">Cochliobolus carbonum (strain 26-R-13)</name>
    <name type="common">Maize leaf spot fungus</name>
    <name type="synonym">Bipolaris zeicola</name>
    <dbReference type="NCBI Taxonomy" id="930089"/>
    <lineage>
        <taxon>Eukaryota</taxon>
        <taxon>Fungi</taxon>
        <taxon>Dikarya</taxon>
        <taxon>Ascomycota</taxon>
        <taxon>Pezizomycotina</taxon>
        <taxon>Dothideomycetes</taxon>
        <taxon>Pleosporomycetidae</taxon>
        <taxon>Pleosporales</taxon>
        <taxon>Pleosporineae</taxon>
        <taxon>Pleosporaceae</taxon>
        <taxon>Bipolaris</taxon>
    </lineage>
</organism>
<gene>
    <name evidence="3" type="ORF">COCCADRAFT_109015</name>
</gene>
<evidence type="ECO:0000313" key="3">
    <source>
        <dbReference type="EMBL" id="EUC28491.1"/>
    </source>
</evidence>
<dbReference type="CDD" id="cd00118">
    <property type="entry name" value="LysM"/>
    <property type="match status" value="3"/>
</dbReference>
<dbReference type="eggNOG" id="ENOG502SCJ7">
    <property type="taxonomic scope" value="Eukaryota"/>
</dbReference>
<name>W6YBF3_COCC2</name>
<evidence type="ECO:0000256" key="1">
    <source>
        <dbReference type="SAM" id="SignalP"/>
    </source>
</evidence>
<feature type="domain" description="LysM" evidence="2">
    <location>
        <begin position="180"/>
        <end position="224"/>
    </location>
</feature>
<sequence length="231" mass="24309">MKSTLFAVVAVLAASVSAMPYKQDKDCECKSPFPNVSCKPLTLQNYTIASGDTLTTIADKFGSGACNIVAVNNISDPDKIFPGQKITIPANCTGTIDKTSCLSNALQPTGTQDCVKGLSVNPPVYQVIPKDTFTLIANNFDLKLDALENANQGRFASFDAIFAGNTTIIPVCQGCSCTNDKYTVVSGDTFSAIAQKAGISIGQIEAANPGQIPEQLQIGQVINRPKCSCNA</sequence>
<dbReference type="OrthoDB" id="2107166at2759"/>